<protein>
    <submittedName>
        <fullName evidence="5">Calcium-binding protein CML45</fullName>
    </submittedName>
</protein>
<dbReference type="Pfam" id="PF13499">
    <property type="entry name" value="EF-hand_7"/>
    <property type="match status" value="1"/>
</dbReference>
<dbReference type="PRINTS" id="PR01697">
    <property type="entry name" value="PARVALBUMIN"/>
</dbReference>
<feature type="domain" description="EF-hand" evidence="4">
    <location>
        <begin position="72"/>
        <end position="107"/>
    </location>
</feature>
<feature type="domain" description="EF-hand" evidence="4">
    <location>
        <begin position="110"/>
        <end position="144"/>
    </location>
</feature>
<dbReference type="EMBL" id="JAUIZM010000005">
    <property type="protein sequence ID" value="KAK1383609.1"/>
    <property type="molecule type" value="Genomic_DNA"/>
</dbReference>
<dbReference type="InterPro" id="IPR018247">
    <property type="entry name" value="EF_Hand_1_Ca_BS"/>
</dbReference>
<dbReference type="PANTHER" id="PTHR10891">
    <property type="entry name" value="EF-HAND CALCIUM-BINDING DOMAIN CONTAINING PROTEIN"/>
    <property type="match status" value="1"/>
</dbReference>
<proteinExistence type="predicted"/>
<reference evidence="5" key="1">
    <citation type="submission" date="2023-02" db="EMBL/GenBank/DDBJ databases">
        <title>Genome of toxic invasive species Heracleum sosnowskyi carries increased number of genes despite the absence of recent whole-genome duplications.</title>
        <authorList>
            <person name="Schelkunov M."/>
            <person name="Shtratnikova V."/>
            <person name="Makarenko M."/>
            <person name="Klepikova A."/>
            <person name="Omelchenko D."/>
            <person name="Novikova G."/>
            <person name="Obukhova E."/>
            <person name="Bogdanov V."/>
            <person name="Penin A."/>
            <person name="Logacheva M."/>
        </authorList>
    </citation>
    <scope>NUCLEOTIDE SEQUENCE</scope>
    <source>
        <strain evidence="5">Hsosn_3</strain>
        <tissue evidence="5">Leaf</tissue>
    </source>
</reference>
<comment type="caution">
    <text evidence="5">The sequence shown here is derived from an EMBL/GenBank/DDBJ whole genome shotgun (WGS) entry which is preliminary data.</text>
</comment>
<dbReference type="GO" id="GO:0005509">
    <property type="term" value="F:calcium ion binding"/>
    <property type="evidence" value="ECO:0007669"/>
    <property type="project" value="InterPro"/>
</dbReference>
<keyword evidence="2" id="KW-0677">Repeat</keyword>
<keyword evidence="6" id="KW-1185">Reference proteome</keyword>
<dbReference type="AlphaFoldDB" id="A0AAD8IEM2"/>
<evidence type="ECO:0000259" key="4">
    <source>
        <dbReference type="PROSITE" id="PS50222"/>
    </source>
</evidence>
<accession>A0AAD8IEM2</accession>
<evidence type="ECO:0000256" key="3">
    <source>
        <dbReference type="ARBA" id="ARBA00022837"/>
    </source>
</evidence>
<dbReference type="FunFam" id="1.10.238.10:FF:000003">
    <property type="entry name" value="Calmodulin A"/>
    <property type="match status" value="1"/>
</dbReference>
<evidence type="ECO:0000313" key="6">
    <source>
        <dbReference type="Proteomes" id="UP001237642"/>
    </source>
</evidence>
<dbReference type="InterPro" id="IPR039647">
    <property type="entry name" value="EF_hand_pair_protein_CML-like"/>
</dbReference>
<name>A0AAD8IEM2_9APIA</name>
<organism evidence="5 6">
    <name type="scientific">Heracleum sosnowskyi</name>
    <dbReference type="NCBI Taxonomy" id="360622"/>
    <lineage>
        <taxon>Eukaryota</taxon>
        <taxon>Viridiplantae</taxon>
        <taxon>Streptophyta</taxon>
        <taxon>Embryophyta</taxon>
        <taxon>Tracheophyta</taxon>
        <taxon>Spermatophyta</taxon>
        <taxon>Magnoliopsida</taxon>
        <taxon>eudicotyledons</taxon>
        <taxon>Gunneridae</taxon>
        <taxon>Pentapetalae</taxon>
        <taxon>asterids</taxon>
        <taxon>campanulids</taxon>
        <taxon>Apiales</taxon>
        <taxon>Apiaceae</taxon>
        <taxon>Apioideae</taxon>
        <taxon>apioid superclade</taxon>
        <taxon>Tordylieae</taxon>
        <taxon>Tordyliinae</taxon>
        <taxon>Heracleum</taxon>
    </lineage>
</organism>
<dbReference type="InterPro" id="IPR002048">
    <property type="entry name" value="EF_hand_dom"/>
</dbReference>
<keyword evidence="3" id="KW-0106">Calcium</keyword>
<dbReference type="Gene3D" id="1.10.238.10">
    <property type="entry name" value="EF-hand"/>
    <property type="match status" value="1"/>
</dbReference>
<reference evidence="5" key="2">
    <citation type="submission" date="2023-05" db="EMBL/GenBank/DDBJ databases">
        <authorList>
            <person name="Schelkunov M.I."/>
        </authorList>
    </citation>
    <scope>NUCLEOTIDE SEQUENCE</scope>
    <source>
        <strain evidence="5">Hsosn_3</strain>
        <tissue evidence="5">Leaf</tissue>
    </source>
</reference>
<keyword evidence="1" id="KW-0479">Metal-binding</keyword>
<gene>
    <name evidence="5" type="ORF">POM88_021344</name>
</gene>
<dbReference type="CDD" id="cd00051">
    <property type="entry name" value="EFh"/>
    <property type="match status" value="1"/>
</dbReference>
<evidence type="ECO:0000256" key="2">
    <source>
        <dbReference type="ARBA" id="ARBA00022737"/>
    </source>
</evidence>
<dbReference type="PROSITE" id="PS50222">
    <property type="entry name" value="EF_HAND_2"/>
    <property type="match status" value="2"/>
</dbReference>
<dbReference type="Proteomes" id="UP001237642">
    <property type="component" value="Unassembled WGS sequence"/>
</dbReference>
<sequence>MHQESRITLTYIDILSKHGSGFTTGLAQLLVISQDLHPPPSNANPRYRPEDLNLQKRFSSDEFSHMFEEKEASLDEVKDAFDVFDDNKDGFIDATELQRVARALRLNEFSEIENCKRMISVFDENGDGRIDFEEFVKLMDESFD</sequence>
<dbReference type="InterPro" id="IPR011992">
    <property type="entry name" value="EF-hand-dom_pair"/>
</dbReference>
<dbReference type="SUPFAM" id="SSF47473">
    <property type="entry name" value="EF-hand"/>
    <property type="match status" value="1"/>
</dbReference>
<evidence type="ECO:0000256" key="1">
    <source>
        <dbReference type="ARBA" id="ARBA00022723"/>
    </source>
</evidence>
<dbReference type="PROSITE" id="PS00018">
    <property type="entry name" value="EF_HAND_1"/>
    <property type="match status" value="2"/>
</dbReference>
<evidence type="ECO:0000313" key="5">
    <source>
        <dbReference type="EMBL" id="KAK1383609.1"/>
    </source>
</evidence>
<dbReference type="SMART" id="SM00054">
    <property type="entry name" value="EFh"/>
    <property type="match status" value="2"/>
</dbReference>